<organism evidence="9 10">
    <name type="scientific">Chiloscyllium punctatum</name>
    <name type="common">Brownbanded bambooshark</name>
    <name type="synonym">Hemiscyllium punctatum</name>
    <dbReference type="NCBI Taxonomy" id="137246"/>
    <lineage>
        <taxon>Eukaryota</taxon>
        <taxon>Metazoa</taxon>
        <taxon>Chordata</taxon>
        <taxon>Craniata</taxon>
        <taxon>Vertebrata</taxon>
        <taxon>Chondrichthyes</taxon>
        <taxon>Elasmobranchii</taxon>
        <taxon>Galeomorphii</taxon>
        <taxon>Galeoidea</taxon>
        <taxon>Orectolobiformes</taxon>
        <taxon>Hemiscylliidae</taxon>
        <taxon>Chiloscyllium</taxon>
    </lineage>
</organism>
<dbReference type="PROSITE" id="PS51507">
    <property type="entry name" value="IRF_2"/>
    <property type="match status" value="1"/>
</dbReference>
<dbReference type="AlphaFoldDB" id="A0A401SIM0"/>
<dbReference type="InterPro" id="IPR001346">
    <property type="entry name" value="Interferon_reg_fact_DNA-bd_dom"/>
</dbReference>
<dbReference type="OrthoDB" id="8691508at2759"/>
<sequence length="457" mass="51277">MGSQKPLLCDWLIEQINSGLYPGLYWLNAEKTRFQIPWKHRSRHDVSEDDFKIFEAWAIASGRYKPGIDVPDPIVWKRNFRSALNRKKHFHRVVDSRNNSERPHLIYEIRSIGQQSGASAEEESEEVSPAIDSASPGLSSGSSPNVQGTLESSLRDMTIFDWESGGSEEGTMMELGAALYPSDYAPDYAVAPNNLSQIDPSGQPTAGADAACAMPLAVEGPNMVIPNVGEFQTQMRGYFQNGHLATEFEITIYYRGKRVKEQTLKNINGFRLFYTSESKFPYLEDLQFPEAASCLTDQQQIMYTNVLLDGMGQGLTVEVNNNQICAQRHGNCRTFWSMTENPSSKEPRQISSRELTVLYDLPQFHQELCAFLNSERGSPQYSIWLCFGELWPDCGDRPWSKKMIMVQVTPITFKLLHELAHGVGASSLTGDSINLQLSDPLSSSSLLSILEQCMDVE</sequence>
<dbReference type="InterPro" id="IPR008984">
    <property type="entry name" value="SMAD_FHA_dom_sf"/>
</dbReference>
<evidence type="ECO:0000256" key="5">
    <source>
        <dbReference type="ARBA" id="ARBA00023163"/>
    </source>
</evidence>
<dbReference type="SMART" id="SM00348">
    <property type="entry name" value="IRF"/>
    <property type="match status" value="1"/>
</dbReference>
<evidence type="ECO:0000313" key="10">
    <source>
        <dbReference type="Proteomes" id="UP000287033"/>
    </source>
</evidence>
<proteinExistence type="predicted"/>
<dbReference type="PANTHER" id="PTHR11949">
    <property type="entry name" value="INTERFERON REGULATORY FACTOR"/>
    <property type="match status" value="1"/>
</dbReference>
<evidence type="ECO:0000313" key="9">
    <source>
        <dbReference type="EMBL" id="GCC30257.1"/>
    </source>
</evidence>
<dbReference type="FunFam" id="1.10.10.10:FF:000041">
    <property type="entry name" value="Interferon regulatory factor 4"/>
    <property type="match status" value="1"/>
</dbReference>
<dbReference type="Gene3D" id="2.60.200.10">
    <property type="match status" value="1"/>
</dbReference>
<evidence type="ECO:0000256" key="6">
    <source>
        <dbReference type="ARBA" id="ARBA00023242"/>
    </source>
</evidence>
<keyword evidence="5" id="KW-0804">Transcription</keyword>
<dbReference type="OMA" id="DRGVMGY"/>
<evidence type="ECO:0000256" key="4">
    <source>
        <dbReference type="ARBA" id="ARBA00023159"/>
    </source>
</evidence>
<dbReference type="Pfam" id="PF00605">
    <property type="entry name" value="IRF"/>
    <property type="match status" value="1"/>
</dbReference>
<keyword evidence="3" id="KW-0238">DNA-binding</keyword>
<dbReference type="InterPro" id="IPR036390">
    <property type="entry name" value="WH_DNA-bd_sf"/>
</dbReference>
<dbReference type="PRINTS" id="PR00267">
    <property type="entry name" value="INTFRNREGFCT"/>
</dbReference>
<dbReference type="STRING" id="137246.A0A401SIM0"/>
<dbReference type="GO" id="GO:0005634">
    <property type="term" value="C:nucleus"/>
    <property type="evidence" value="ECO:0007669"/>
    <property type="project" value="UniProtKB-SubCell"/>
</dbReference>
<accession>A0A401SIM0</accession>
<feature type="domain" description="IRF tryptophan pentad repeat" evidence="8">
    <location>
        <begin position="5"/>
        <end position="111"/>
    </location>
</feature>
<dbReference type="GO" id="GO:0045944">
    <property type="term" value="P:positive regulation of transcription by RNA polymerase II"/>
    <property type="evidence" value="ECO:0007669"/>
    <property type="project" value="UniProtKB-ARBA"/>
</dbReference>
<keyword evidence="6" id="KW-0539">Nucleus</keyword>
<dbReference type="GO" id="GO:0002376">
    <property type="term" value="P:immune system process"/>
    <property type="evidence" value="ECO:0007669"/>
    <property type="project" value="TreeGrafter"/>
</dbReference>
<feature type="compositionally biased region" description="Low complexity" evidence="7">
    <location>
        <begin position="133"/>
        <end position="144"/>
    </location>
</feature>
<gene>
    <name evidence="9" type="ORF">chiPu_0008705</name>
</gene>
<dbReference type="GO" id="GO:0000981">
    <property type="term" value="F:DNA-binding transcription factor activity, RNA polymerase II-specific"/>
    <property type="evidence" value="ECO:0007669"/>
    <property type="project" value="TreeGrafter"/>
</dbReference>
<reference evidence="9 10" key="1">
    <citation type="journal article" date="2018" name="Nat. Ecol. Evol.">
        <title>Shark genomes provide insights into elasmobranch evolution and the origin of vertebrates.</title>
        <authorList>
            <person name="Hara Y"/>
            <person name="Yamaguchi K"/>
            <person name="Onimaru K"/>
            <person name="Kadota M"/>
            <person name="Koyanagi M"/>
            <person name="Keeley SD"/>
            <person name="Tatsumi K"/>
            <person name="Tanaka K"/>
            <person name="Motone F"/>
            <person name="Kageyama Y"/>
            <person name="Nozu R"/>
            <person name="Adachi N"/>
            <person name="Nishimura O"/>
            <person name="Nakagawa R"/>
            <person name="Tanegashima C"/>
            <person name="Kiyatake I"/>
            <person name="Matsumoto R"/>
            <person name="Murakumo K"/>
            <person name="Nishida K"/>
            <person name="Terakita A"/>
            <person name="Kuratani S"/>
            <person name="Sato K"/>
            <person name="Hyodo S Kuraku.S."/>
        </authorList>
    </citation>
    <scope>NUCLEOTIDE SEQUENCE [LARGE SCALE GENOMIC DNA]</scope>
</reference>
<name>A0A401SIM0_CHIPU</name>
<dbReference type="Proteomes" id="UP000287033">
    <property type="component" value="Unassembled WGS sequence"/>
</dbReference>
<keyword evidence="4" id="KW-0010">Activator</keyword>
<keyword evidence="2" id="KW-0805">Transcription regulation</keyword>
<evidence type="ECO:0000259" key="8">
    <source>
        <dbReference type="PROSITE" id="PS51507"/>
    </source>
</evidence>
<dbReference type="GO" id="GO:0000978">
    <property type="term" value="F:RNA polymerase II cis-regulatory region sequence-specific DNA binding"/>
    <property type="evidence" value="ECO:0007669"/>
    <property type="project" value="TreeGrafter"/>
</dbReference>
<protein>
    <recommendedName>
        <fullName evidence="8">IRF tryptophan pentad repeat domain-containing protein</fullName>
    </recommendedName>
</protein>
<dbReference type="InterPro" id="IPR036388">
    <property type="entry name" value="WH-like_DNA-bd_sf"/>
</dbReference>
<evidence type="ECO:0000256" key="1">
    <source>
        <dbReference type="ARBA" id="ARBA00004123"/>
    </source>
</evidence>
<dbReference type="EMBL" id="BEZZ01000293">
    <property type="protein sequence ID" value="GCC30257.1"/>
    <property type="molecule type" value="Genomic_DNA"/>
</dbReference>
<comment type="subcellular location">
    <subcellularLocation>
        <location evidence="1">Nucleus</location>
    </subcellularLocation>
</comment>
<evidence type="ECO:0000256" key="2">
    <source>
        <dbReference type="ARBA" id="ARBA00023015"/>
    </source>
</evidence>
<keyword evidence="10" id="KW-1185">Reference proteome</keyword>
<dbReference type="InterPro" id="IPR019471">
    <property type="entry name" value="Interferon_reg_factor-3"/>
</dbReference>
<dbReference type="PANTHER" id="PTHR11949:SF1">
    <property type="entry name" value="INTERFERON REGULATORY FACTOR 3"/>
    <property type="match status" value="1"/>
</dbReference>
<dbReference type="SUPFAM" id="SSF46785">
    <property type="entry name" value="Winged helix' DNA-binding domain"/>
    <property type="match status" value="1"/>
</dbReference>
<dbReference type="SUPFAM" id="SSF49879">
    <property type="entry name" value="SMAD/FHA domain"/>
    <property type="match status" value="1"/>
</dbReference>
<dbReference type="Gene3D" id="1.10.10.10">
    <property type="entry name" value="Winged helix-like DNA-binding domain superfamily/Winged helix DNA-binding domain"/>
    <property type="match status" value="1"/>
</dbReference>
<dbReference type="InterPro" id="IPR017855">
    <property type="entry name" value="SMAD-like_dom_sf"/>
</dbReference>
<comment type="caution">
    <text evidence="9">The sequence shown here is derived from an EMBL/GenBank/DDBJ whole genome shotgun (WGS) entry which is preliminary data.</text>
</comment>
<evidence type="ECO:0000256" key="7">
    <source>
        <dbReference type="SAM" id="MobiDB-lite"/>
    </source>
</evidence>
<dbReference type="SMART" id="SM01243">
    <property type="entry name" value="IRF-3"/>
    <property type="match status" value="1"/>
</dbReference>
<feature type="region of interest" description="Disordered" evidence="7">
    <location>
        <begin position="113"/>
        <end position="150"/>
    </location>
</feature>
<dbReference type="Pfam" id="PF10401">
    <property type="entry name" value="IRF-3"/>
    <property type="match status" value="1"/>
</dbReference>
<evidence type="ECO:0000256" key="3">
    <source>
        <dbReference type="ARBA" id="ARBA00023125"/>
    </source>
</evidence>
<dbReference type="CDD" id="cd00103">
    <property type="entry name" value="IRF"/>
    <property type="match status" value="1"/>
</dbReference>